<accession>A0A7V1GG94</accession>
<evidence type="ECO:0000256" key="1">
    <source>
        <dbReference type="ARBA" id="ARBA00000085"/>
    </source>
</evidence>
<evidence type="ECO:0000256" key="4">
    <source>
        <dbReference type="SAM" id="Phobius"/>
    </source>
</evidence>
<dbReference type="GO" id="GO:0000155">
    <property type="term" value="F:phosphorelay sensor kinase activity"/>
    <property type="evidence" value="ECO:0007669"/>
    <property type="project" value="InterPro"/>
</dbReference>
<dbReference type="InterPro" id="IPR003661">
    <property type="entry name" value="HisK_dim/P_dom"/>
</dbReference>
<dbReference type="SUPFAM" id="SSF55874">
    <property type="entry name" value="ATPase domain of HSP90 chaperone/DNA topoisomerase II/histidine kinase"/>
    <property type="match status" value="1"/>
</dbReference>
<organism evidence="6">
    <name type="scientific">Pseudoalteromonas prydzensis</name>
    <dbReference type="NCBI Taxonomy" id="182141"/>
    <lineage>
        <taxon>Bacteria</taxon>
        <taxon>Pseudomonadati</taxon>
        <taxon>Pseudomonadota</taxon>
        <taxon>Gammaproteobacteria</taxon>
        <taxon>Alteromonadales</taxon>
        <taxon>Pseudoalteromonadaceae</taxon>
        <taxon>Pseudoalteromonas</taxon>
    </lineage>
</organism>
<keyword evidence="4" id="KW-1133">Transmembrane helix</keyword>
<keyword evidence="4" id="KW-0472">Membrane</keyword>
<dbReference type="InterPro" id="IPR036097">
    <property type="entry name" value="HisK_dim/P_sf"/>
</dbReference>
<evidence type="ECO:0000259" key="5">
    <source>
        <dbReference type="PROSITE" id="PS50109"/>
    </source>
</evidence>
<keyword evidence="3" id="KW-0597">Phosphoprotein</keyword>
<dbReference type="CDD" id="cd00082">
    <property type="entry name" value="HisKA"/>
    <property type="match status" value="1"/>
</dbReference>
<dbReference type="CDD" id="cd00075">
    <property type="entry name" value="HATPase"/>
    <property type="match status" value="1"/>
</dbReference>
<dbReference type="InterPro" id="IPR003594">
    <property type="entry name" value="HATPase_dom"/>
</dbReference>
<dbReference type="RefSeq" id="WP_304185006.1">
    <property type="nucleotide sequence ID" value="NZ_DRGM01000194.1"/>
</dbReference>
<dbReference type="Proteomes" id="UP000886188">
    <property type="component" value="Unassembled WGS sequence"/>
</dbReference>
<keyword evidence="4" id="KW-0812">Transmembrane</keyword>
<gene>
    <name evidence="6" type="ORF">ENH88_19975</name>
</gene>
<protein>
    <recommendedName>
        <fullName evidence="2">histidine kinase</fullName>
        <ecNumber evidence="2">2.7.13.3</ecNumber>
    </recommendedName>
</protein>
<dbReference type="Gene3D" id="1.10.287.130">
    <property type="match status" value="1"/>
</dbReference>
<dbReference type="Gene3D" id="3.30.565.10">
    <property type="entry name" value="Histidine kinase-like ATPase, C-terminal domain"/>
    <property type="match status" value="1"/>
</dbReference>
<dbReference type="InterPro" id="IPR036890">
    <property type="entry name" value="HATPase_C_sf"/>
</dbReference>
<dbReference type="AlphaFoldDB" id="A0A7V1GG94"/>
<feature type="transmembrane region" description="Helical" evidence="4">
    <location>
        <begin position="12"/>
        <end position="31"/>
    </location>
</feature>
<proteinExistence type="predicted"/>
<dbReference type="SUPFAM" id="SSF47384">
    <property type="entry name" value="Homodimeric domain of signal transducing histidine kinase"/>
    <property type="match status" value="1"/>
</dbReference>
<reference evidence="6" key="1">
    <citation type="journal article" date="2020" name="mSystems">
        <title>Genome- and Community-Level Interaction Insights into Carbon Utilization and Element Cycling Functions of Hydrothermarchaeota in Hydrothermal Sediment.</title>
        <authorList>
            <person name="Zhou Z."/>
            <person name="Liu Y."/>
            <person name="Xu W."/>
            <person name="Pan J."/>
            <person name="Luo Z.H."/>
            <person name="Li M."/>
        </authorList>
    </citation>
    <scope>NUCLEOTIDE SEQUENCE [LARGE SCALE GENOMIC DNA]</scope>
    <source>
        <strain evidence="6">HyVt-346</strain>
    </source>
</reference>
<dbReference type="SMART" id="SM00387">
    <property type="entry name" value="HATPase_c"/>
    <property type="match status" value="1"/>
</dbReference>
<evidence type="ECO:0000256" key="3">
    <source>
        <dbReference type="ARBA" id="ARBA00022553"/>
    </source>
</evidence>
<dbReference type="EC" id="2.7.13.3" evidence="2"/>
<dbReference type="PRINTS" id="PR00344">
    <property type="entry name" value="BCTRLSENSOR"/>
</dbReference>
<dbReference type="SMART" id="SM00388">
    <property type="entry name" value="HisKA"/>
    <property type="match status" value="1"/>
</dbReference>
<dbReference type="PANTHER" id="PTHR43065">
    <property type="entry name" value="SENSOR HISTIDINE KINASE"/>
    <property type="match status" value="1"/>
</dbReference>
<dbReference type="EMBL" id="DRGM01000194">
    <property type="protein sequence ID" value="HEA18681.1"/>
    <property type="molecule type" value="Genomic_DNA"/>
</dbReference>
<dbReference type="PROSITE" id="PS50109">
    <property type="entry name" value="HIS_KIN"/>
    <property type="match status" value="1"/>
</dbReference>
<dbReference type="InterPro" id="IPR005467">
    <property type="entry name" value="His_kinase_dom"/>
</dbReference>
<dbReference type="Pfam" id="PF00512">
    <property type="entry name" value="HisKA"/>
    <property type="match status" value="1"/>
</dbReference>
<feature type="domain" description="Histidine kinase" evidence="5">
    <location>
        <begin position="227"/>
        <end position="424"/>
    </location>
</feature>
<sequence>MRTHSLERAFTLLMLFVHGLILLLISGNIWLLSHSVLLVLSVISVLVPIQVLMTFKIQKALLTPYHQLLTALDAIKENDYSVKSISPYSLGISGKAFKEIEDLSQILRKKSLLYKKQNLLSFALIQQLDSPIVILDGDMRIKDGNNALSLWLGKEWSLINLMPASHLQLLKTEQGWKFNATELNNNYSIRSGRYHDELGEHTLLIFTDISKELRRMQKESWQQLVRVLSHEIKNSLTPIQSLAQLLERDSKDENDKEILSIIVDRSKNLNTFVAQYSKIFKPLTINRQQIDLKTFIQTQLSLNEPLSFELNLQVASIVADPVLLEQVFINLIVNAKQASADQCHLTITSYLRANQVVIEFTDNGTGIQNPENLFIPFYTTKPDGQGIGLPLCQNIIEQHGGQLTLTNRVNNQGAIASIRLPATAELNHE</sequence>
<comment type="catalytic activity">
    <reaction evidence="1">
        <text>ATP + protein L-histidine = ADP + protein N-phospho-L-histidine.</text>
        <dbReference type="EC" id="2.7.13.3"/>
    </reaction>
</comment>
<dbReference type="InterPro" id="IPR004358">
    <property type="entry name" value="Sig_transdc_His_kin-like_C"/>
</dbReference>
<dbReference type="PANTHER" id="PTHR43065:SF51">
    <property type="entry name" value="HISTIDINE KINASE"/>
    <property type="match status" value="1"/>
</dbReference>
<dbReference type="Pfam" id="PF02518">
    <property type="entry name" value="HATPase_c"/>
    <property type="match status" value="1"/>
</dbReference>
<comment type="caution">
    <text evidence="6">The sequence shown here is derived from an EMBL/GenBank/DDBJ whole genome shotgun (WGS) entry which is preliminary data.</text>
</comment>
<evidence type="ECO:0000313" key="6">
    <source>
        <dbReference type="EMBL" id="HEA18681.1"/>
    </source>
</evidence>
<name>A0A7V1GG94_9GAMM</name>
<evidence type="ECO:0000256" key="2">
    <source>
        <dbReference type="ARBA" id="ARBA00012438"/>
    </source>
</evidence>
<feature type="transmembrane region" description="Helical" evidence="4">
    <location>
        <begin position="37"/>
        <end position="55"/>
    </location>
</feature>